<feature type="short sequence motif" description="'HIGH' region" evidence="11">
    <location>
        <begin position="43"/>
        <end position="53"/>
    </location>
</feature>
<dbReference type="PANTHER" id="PTHR11946:SF93">
    <property type="entry name" value="VALINE--TRNA LIGASE, CHLOROPLASTIC_MITOCHONDRIAL 2"/>
    <property type="match status" value="1"/>
</dbReference>
<keyword evidence="3 11" id="KW-0436">Ligase</keyword>
<dbReference type="FunFam" id="3.40.50.620:FF:000324">
    <property type="entry name" value="Valine--tRNA ligase"/>
    <property type="match status" value="1"/>
</dbReference>
<dbReference type="GO" id="GO:0005524">
    <property type="term" value="F:ATP binding"/>
    <property type="evidence" value="ECO:0007669"/>
    <property type="project" value="UniProtKB-UniRule"/>
</dbReference>
<evidence type="ECO:0000313" key="14">
    <source>
        <dbReference type="EMBL" id="SNQ61043.1"/>
    </source>
</evidence>
<evidence type="ECO:0000256" key="11">
    <source>
        <dbReference type="HAMAP-Rule" id="MF_02005"/>
    </source>
</evidence>
<evidence type="ECO:0000259" key="12">
    <source>
        <dbReference type="Pfam" id="PF00133"/>
    </source>
</evidence>
<dbReference type="PRINTS" id="PR00986">
    <property type="entry name" value="TRNASYNTHVAL"/>
</dbReference>
<dbReference type="Proteomes" id="UP000218615">
    <property type="component" value="Unassembled WGS sequence"/>
</dbReference>
<dbReference type="InterPro" id="IPR001412">
    <property type="entry name" value="aa-tRNA-synth_I_CS"/>
</dbReference>
<dbReference type="InterPro" id="IPR033705">
    <property type="entry name" value="Anticodon_Ia_Val"/>
</dbReference>
<dbReference type="NCBIfam" id="NF009687">
    <property type="entry name" value="PRK13208.1"/>
    <property type="match status" value="1"/>
</dbReference>
<dbReference type="InterPro" id="IPR002300">
    <property type="entry name" value="aa-tRNA-synth_Ia"/>
</dbReference>
<dbReference type="STRING" id="1392998.ANME2D_00841"/>
<keyword evidence="4 11" id="KW-0547">Nucleotide-binding</keyword>
<dbReference type="SUPFAM" id="SSF52374">
    <property type="entry name" value="Nucleotidylyl transferase"/>
    <property type="match status" value="1"/>
</dbReference>
<dbReference type="GO" id="GO:0004832">
    <property type="term" value="F:valine-tRNA ligase activity"/>
    <property type="evidence" value="ECO:0007669"/>
    <property type="project" value="UniProtKB-UniRule"/>
</dbReference>
<dbReference type="InterPro" id="IPR014729">
    <property type="entry name" value="Rossmann-like_a/b/a_fold"/>
</dbReference>
<evidence type="ECO:0000256" key="6">
    <source>
        <dbReference type="ARBA" id="ARBA00022917"/>
    </source>
</evidence>
<keyword evidence="2 11" id="KW-0963">Cytoplasm</keyword>
<dbReference type="InterPro" id="IPR009080">
    <property type="entry name" value="tRNAsynth_Ia_anticodon-bd"/>
</dbReference>
<comment type="catalytic activity">
    <reaction evidence="8 11">
        <text>tRNA(Val) + L-valine + ATP = L-valyl-tRNA(Val) + AMP + diphosphate</text>
        <dbReference type="Rhea" id="RHEA:10704"/>
        <dbReference type="Rhea" id="RHEA-COMP:9672"/>
        <dbReference type="Rhea" id="RHEA-COMP:9708"/>
        <dbReference type="ChEBI" id="CHEBI:30616"/>
        <dbReference type="ChEBI" id="CHEBI:33019"/>
        <dbReference type="ChEBI" id="CHEBI:57762"/>
        <dbReference type="ChEBI" id="CHEBI:78442"/>
        <dbReference type="ChEBI" id="CHEBI:78537"/>
        <dbReference type="ChEBI" id="CHEBI:456215"/>
        <dbReference type="EC" id="6.1.1.9"/>
    </reaction>
</comment>
<dbReference type="GO" id="GO:0002161">
    <property type="term" value="F:aminoacyl-tRNA deacylase activity"/>
    <property type="evidence" value="ECO:0007669"/>
    <property type="project" value="InterPro"/>
</dbReference>
<dbReference type="CDD" id="cd07962">
    <property type="entry name" value="Anticodon_Ia_Val"/>
    <property type="match status" value="1"/>
</dbReference>
<dbReference type="NCBIfam" id="TIGR00422">
    <property type="entry name" value="valS"/>
    <property type="match status" value="1"/>
</dbReference>
<dbReference type="PROSITE" id="PS00178">
    <property type="entry name" value="AA_TRNA_LIGASE_I"/>
    <property type="match status" value="1"/>
</dbReference>
<evidence type="ECO:0000256" key="4">
    <source>
        <dbReference type="ARBA" id="ARBA00022741"/>
    </source>
</evidence>
<feature type="binding site" evidence="11">
    <location>
        <position position="520"/>
    </location>
    <ligand>
        <name>ATP</name>
        <dbReference type="ChEBI" id="CHEBI:30616"/>
    </ligand>
</feature>
<dbReference type="SUPFAM" id="SSF47323">
    <property type="entry name" value="Anticodon-binding domain of a subclass of class I aminoacyl-tRNA synthetases"/>
    <property type="match status" value="1"/>
</dbReference>
<protein>
    <recommendedName>
        <fullName evidence="11">Valine--tRNA ligase</fullName>
        <ecNumber evidence="11">6.1.1.9</ecNumber>
    </recommendedName>
    <alternativeName>
        <fullName evidence="11">Valyl-tRNA synthetase</fullName>
        <shortName evidence="11">ValRS</shortName>
    </alternativeName>
</protein>
<dbReference type="GO" id="GO:0005829">
    <property type="term" value="C:cytosol"/>
    <property type="evidence" value="ECO:0007669"/>
    <property type="project" value="TreeGrafter"/>
</dbReference>
<evidence type="ECO:0000259" key="13">
    <source>
        <dbReference type="Pfam" id="PF08264"/>
    </source>
</evidence>
<name>A0A284VPB2_9EURY</name>
<dbReference type="SUPFAM" id="SSF50677">
    <property type="entry name" value="ValRS/IleRS/LeuRS editing domain"/>
    <property type="match status" value="1"/>
</dbReference>
<dbReference type="FunFam" id="3.40.50.620:FF:000192">
    <property type="entry name" value="Valine--tRNA ligase"/>
    <property type="match status" value="1"/>
</dbReference>
<dbReference type="EC" id="6.1.1.9" evidence="11"/>
<dbReference type="GO" id="GO:0006438">
    <property type="term" value="P:valyl-tRNA aminoacylation"/>
    <property type="evidence" value="ECO:0007669"/>
    <property type="project" value="UniProtKB-UniRule"/>
</dbReference>
<keyword evidence="7 11" id="KW-0030">Aminoacyl-tRNA synthetase</keyword>
<evidence type="ECO:0000256" key="10">
    <source>
        <dbReference type="ARBA" id="ARBA00061452"/>
    </source>
</evidence>
<dbReference type="Gene3D" id="1.10.730.10">
    <property type="entry name" value="Isoleucyl-tRNA Synthetase, Domain 1"/>
    <property type="match status" value="1"/>
</dbReference>
<dbReference type="Gene3D" id="3.40.50.620">
    <property type="entry name" value="HUPs"/>
    <property type="match status" value="2"/>
</dbReference>
<dbReference type="EMBL" id="FZMP01000137">
    <property type="protein sequence ID" value="SNQ61043.1"/>
    <property type="molecule type" value="Genomic_DNA"/>
</dbReference>
<dbReference type="Gene3D" id="3.30.720.200">
    <property type="match status" value="1"/>
</dbReference>
<comment type="function">
    <text evidence="9 11">Catalyzes the attachment of valine to tRNA(Val). As ValRS can inadvertently accommodate and process structurally similar amino acids such as threonine, to avoid such errors, it has a 'posttransfer' editing activity that hydrolyzes mischarged Thr-tRNA(Val) in a tRNA-dependent manner.</text>
</comment>
<comment type="domain">
    <text evidence="11">ValRS has two distinct active sites: one for aminoacylation and one for editing. The misactivated threonine is translocated from the active site to the editing site.</text>
</comment>
<feature type="domain" description="Methionyl/Valyl/Leucyl/Isoleucyl-tRNA synthetase anticodon-binding" evidence="13">
    <location>
        <begin position="593"/>
        <end position="736"/>
    </location>
</feature>
<gene>
    <name evidence="11 14" type="primary">valS</name>
    <name evidence="14" type="ORF">MNV_2210002</name>
</gene>
<feature type="short sequence motif" description="'KMSKS' region" evidence="11">
    <location>
        <begin position="517"/>
        <end position="521"/>
    </location>
</feature>
<evidence type="ECO:0000256" key="3">
    <source>
        <dbReference type="ARBA" id="ARBA00022598"/>
    </source>
</evidence>
<evidence type="ECO:0000256" key="9">
    <source>
        <dbReference type="ARBA" id="ARBA00055630"/>
    </source>
</evidence>
<dbReference type="AlphaFoldDB" id="A0A284VPB2"/>
<dbReference type="OrthoDB" id="23906at2157"/>
<organism evidence="14 15">
    <name type="scientific">Candidatus Methanoperedens nitratireducens</name>
    <dbReference type="NCBI Taxonomy" id="1392998"/>
    <lineage>
        <taxon>Archaea</taxon>
        <taxon>Methanobacteriati</taxon>
        <taxon>Methanobacteriota</taxon>
        <taxon>Stenosarchaea group</taxon>
        <taxon>Methanomicrobia</taxon>
        <taxon>Methanosarcinales</taxon>
        <taxon>ANME-2 cluster</taxon>
        <taxon>Candidatus Methanoperedentaceae</taxon>
        <taxon>Candidatus Methanoperedens</taxon>
    </lineage>
</organism>
<evidence type="ECO:0000256" key="5">
    <source>
        <dbReference type="ARBA" id="ARBA00022840"/>
    </source>
</evidence>
<dbReference type="Pfam" id="PF08264">
    <property type="entry name" value="Anticodon_1"/>
    <property type="match status" value="1"/>
</dbReference>
<dbReference type="InterPro" id="IPR002303">
    <property type="entry name" value="Valyl-tRNA_ligase"/>
</dbReference>
<comment type="similarity">
    <text evidence="10 11">Belongs to the class-I aminoacyl-tRNA synthetase family. ValS type 2 subfamily.</text>
</comment>
<comment type="subcellular location">
    <subcellularLocation>
        <location evidence="1 11">Cytoplasm</location>
    </subcellularLocation>
</comment>
<dbReference type="InterPro" id="IPR013155">
    <property type="entry name" value="M/V/L/I-tRNA-synth_anticd-bd"/>
</dbReference>
<reference evidence="15" key="1">
    <citation type="submission" date="2017-06" db="EMBL/GenBank/DDBJ databases">
        <authorList>
            <person name="Cremers G."/>
        </authorList>
    </citation>
    <scope>NUCLEOTIDE SEQUENCE [LARGE SCALE GENOMIC DNA]</scope>
</reference>
<dbReference type="RefSeq" id="WP_096205635.1">
    <property type="nucleotide sequence ID" value="NZ_FZMP01000137.1"/>
</dbReference>
<keyword evidence="5 11" id="KW-0067">ATP-binding</keyword>
<dbReference type="FunFam" id="1.10.730.10:FF:000033">
    <property type="entry name" value="Valine--tRNA ligase"/>
    <property type="match status" value="1"/>
</dbReference>
<keyword evidence="6 11" id="KW-0648">Protein biosynthesis</keyword>
<evidence type="ECO:0000256" key="7">
    <source>
        <dbReference type="ARBA" id="ARBA00023146"/>
    </source>
</evidence>
<sequence length="855" mass="97918">MELPKEYDYKTLEEKWLNTWQDSMYYFDWDSEKPQFIIDTPPPYPTGNFHIGNALNWCYIDFVARYKRMRGFNVMFPEGWDCHGLPTEVKVEEIHGITKSQVSREEFRRLCVELTTKNIERMRKSLRRLGFSIDWSNEYITMEPAYFGKTQRSFVQMYNSGRIYQQNHPVNWCPRCETAIAFAEVEYDSRSTTLNYLDFDKLKIATTRPELLAACVAVAVNPDDERYRDFVGKEIKVPVFGHKVKVIADKSVDPCFGTGVVMICTFGDKQDVRWWVEHNLPLRKAIDKTGKMTELAGKYAGLTTEAAKKAIIEDMKKAGILYKQEELPQNVGMCWRCKTPIEILSEKQWFVKIISEDIMDTANQVTWVPDYMKVRLENWTGTMEWDWCISRQRIFATPIPAWYCTKCDTVKVAKEEWLPLDPTRNAPPEPCECGSMEFKGEEDVLDTWMDSSISALHVAGWLSDHQLLLPAQLRPQGYDIIRTWAFYTILRARALLDKKPWDTILLNGMVLGEDGHKMSKSRNNFVIPEEVIKQYGADAFRQWAAIGGSTGSDIIFSWKDVVAGSRFLQKLWSIVRFSMPHVSDKPASFTPIDLWLLSKLNRLVKETTEKMDAYQFDETFKAIRGFAWDILADNYIELVKWRLYGEVEGKQAAQYTLYITIETLSRLLAPFMPYFSEEVYSHLKQESVHLQAWPEVNESLIDSDAEATGELIKEITGAIRRYKSEHGMALNAPLKEIELYSSITDASDIAGAANTPVRIKTGTPDFEIVPTEIKPNMKVLGKTYRNKAKSIAEALRNADSKTIMGQAESGSITLSVDGEDVALDASGFTVEKERLLKGKAVDVLEVGSAVIVIMR</sequence>
<dbReference type="CDD" id="cd00817">
    <property type="entry name" value="ValRS_core"/>
    <property type="match status" value="1"/>
</dbReference>
<keyword evidence="15" id="KW-1185">Reference proteome</keyword>
<evidence type="ECO:0000313" key="15">
    <source>
        <dbReference type="Proteomes" id="UP000218615"/>
    </source>
</evidence>
<evidence type="ECO:0000256" key="8">
    <source>
        <dbReference type="ARBA" id="ARBA00047552"/>
    </source>
</evidence>
<evidence type="ECO:0000256" key="1">
    <source>
        <dbReference type="ARBA" id="ARBA00004496"/>
    </source>
</evidence>
<evidence type="ECO:0000256" key="2">
    <source>
        <dbReference type="ARBA" id="ARBA00022490"/>
    </source>
</evidence>
<feature type="domain" description="Aminoacyl-tRNA synthetase class Ia" evidence="12">
    <location>
        <begin position="15"/>
        <end position="555"/>
    </location>
</feature>
<proteinExistence type="inferred from homology"/>
<dbReference type="Pfam" id="PF00133">
    <property type="entry name" value="tRNA-synt_1"/>
    <property type="match status" value="1"/>
</dbReference>
<dbReference type="InterPro" id="IPR022874">
    <property type="entry name" value="Valine-tRNA_ligase_type_2"/>
</dbReference>
<dbReference type="HAMAP" id="MF_02005">
    <property type="entry name" value="Val_tRNA_synth_type2"/>
    <property type="match status" value="1"/>
</dbReference>
<dbReference type="PANTHER" id="PTHR11946">
    <property type="entry name" value="VALYL-TRNA SYNTHETASES"/>
    <property type="match status" value="1"/>
</dbReference>
<accession>A0A284VPB2</accession>
<dbReference type="Pfam" id="PF19302">
    <property type="entry name" value="DUF5915"/>
    <property type="match status" value="1"/>
</dbReference>
<dbReference type="InterPro" id="IPR009008">
    <property type="entry name" value="Val/Leu/Ile-tRNA-synth_edit"/>
</dbReference>